<dbReference type="SUPFAM" id="SSF54373">
    <property type="entry name" value="FAD-linked reductases, C-terminal domain"/>
    <property type="match status" value="1"/>
</dbReference>
<accession>E6K9M4</accession>
<dbReference type="EC" id="5.4.99.9" evidence="7"/>
<dbReference type="PANTHER" id="PTHR21197:SF0">
    <property type="entry name" value="UDP-GALACTOPYRANOSE MUTASE"/>
    <property type="match status" value="1"/>
</dbReference>
<name>E6K9M4_9BACT</name>
<reference evidence="7 8" key="1">
    <citation type="submission" date="2010-10" db="EMBL/GenBank/DDBJ databases">
        <authorList>
            <person name="Muzny D."/>
            <person name="Qin X."/>
            <person name="Deng J."/>
            <person name="Jiang H."/>
            <person name="Liu Y."/>
            <person name="Qu J."/>
            <person name="Song X.-Z."/>
            <person name="Zhang L."/>
            <person name="Thornton R."/>
            <person name="Coyle M."/>
            <person name="Francisco L."/>
            <person name="Jackson L."/>
            <person name="Javaid M."/>
            <person name="Korchina V."/>
            <person name="Kovar C."/>
            <person name="Mata R."/>
            <person name="Mathew T."/>
            <person name="Ngo R."/>
            <person name="Nguyen L."/>
            <person name="Nguyen N."/>
            <person name="Okwuonu G."/>
            <person name="Ongeri F."/>
            <person name="Pham C."/>
            <person name="Simmons D."/>
            <person name="Wilczek-Boney K."/>
            <person name="Hale W."/>
            <person name="Jakkamsetti A."/>
            <person name="Pham P."/>
            <person name="Ruth R."/>
            <person name="San Lucas F."/>
            <person name="Warren J."/>
            <person name="Zhang J."/>
            <person name="Zhao Z."/>
            <person name="Zhou C."/>
            <person name="Zhu D."/>
            <person name="Lee S."/>
            <person name="Bess C."/>
            <person name="Blankenburg K."/>
            <person name="Forbes L."/>
            <person name="Fu Q."/>
            <person name="Gubbala S."/>
            <person name="Hirani K."/>
            <person name="Jayaseelan J.C."/>
            <person name="Lara F."/>
            <person name="Munidasa M."/>
            <person name="Palculict T."/>
            <person name="Patil S."/>
            <person name="Pu L.-L."/>
            <person name="Saada N."/>
            <person name="Tang L."/>
            <person name="Weissenberger G."/>
            <person name="Zhu Y."/>
            <person name="Hemphill L."/>
            <person name="Shang Y."/>
            <person name="Youmans B."/>
            <person name="Ayvaz T."/>
            <person name="Ross M."/>
            <person name="Santibanez J."/>
            <person name="Aqrawi P."/>
            <person name="Gross S."/>
            <person name="Joshi V."/>
            <person name="Fowler G."/>
            <person name="Nazareth L."/>
            <person name="Reid J."/>
            <person name="Worley K."/>
            <person name="Petrosino J."/>
            <person name="Highlander S."/>
            <person name="Gibbs R."/>
        </authorList>
    </citation>
    <scope>NUCLEOTIDE SEQUENCE [LARGE SCALE GENOMIC DNA]</scope>
    <source>
        <strain evidence="7 8">ATCC 33574</strain>
    </source>
</reference>
<dbReference type="GeneID" id="93536982"/>
<dbReference type="GO" id="GO:0005829">
    <property type="term" value="C:cytosol"/>
    <property type="evidence" value="ECO:0007669"/>
    <property type="project" value="TreeGrafter"/>
</dbReference>
<dbReference type="GO" id="GO:0008767">
    <property type="term" value="F:UDP-galactopyranose mutase activity"/>
    <property type="evidence" value="ECO:0007669"/>
    <property type="project" value="UniProtKB-EC"/>
</dbReference>
<dbReference type="PANTHER" id="PTHR21197">
    <property type="entry name" value="UDP-GALACTOPYRANOSE MUTASE"/>
    <property type="match status" value="1"/>
</dbReference>
<organism evidence="7 8">
    <name type="scientific">Segatella buccae ATCC 33574</name>
    <dbReference type="NCBI Taxonomy" id="873513"/>
    <lineage>
        <taxon>Bacteria</taxon>
        <taxon>Pseudomonadati</taxon>
        <taxon>Bacteroidota</taxon>
        <taxon>Bacteroidia</taxon>
        <taxon>Bacteroidales</taxon>
        <taxon>Prevotellaceae</taxon>
        <taxon>Segatella</taxon>
    </lineage>
</organism>
<dbReference type="InterPro" id="IPR015899">
    <property type="entry name" value="UDP-GalPyranose_mutase_C"/>
</dbReference>
<keyword evidence="8" id="KW-1185">Reference proteome</keyword>
<keyword evidence="3" id="KW-0285">Flavoprotein</keyword>
<evidence type="ECO:0000313" key="7">
    <source>
        <dbReference type="EMBL" id="EFU29729.1"/>
    </source>
</evidence>
<evidence type="ECO:0000256" key="1">
    <source>
        <dbReference type="ARBA" id="ARBA00001974"/>
    </source>
</evidence>
<feature type="domain" description="UDP-galactopyranose mutase C-terminal" evidence="6">
    <location>
        <begin position="151"/>
        <end position="357"/>
    </location>
</feature>
<proteinExistence type="inferred from homology"/>
<sequence>MKKEYDYLLVGAGLFNAVFAQQAKLHGKRCLVIDKRSHLGGNVYCENIEGITVHKYGPHIFHTSNKEVWDYVNSFVPFNRFTLNTITYYKGRIFNLPFNMNTFHQMWGVVRPEEAMAKILQQIGDMGSHAAPSNLEEQAIALVGNDIYETLIKGYTEKQWGKPCSELPAFIIKRLPVRFTYDNNYFNDCYQGIPEGGYNQLIDALLDGIKCKTNCNYFKNKDYFDRLASVLVYSGSIDKYFGYQLGHLSYRSLRFDNEIIHNSNYQGNAIVNYTDFEIPYTRIVEHKHFDINNKEVINSNCSVITREYPVIRPSNSNSEPYYPINDDVNNKLHDAYKELAITERNVIFGGRLAEYKYLDMHQVIERALTYWKNKCS</sequence>
<keyword evidence="5 7" id="KW-0413">Isomerase</keyword>
<dbReference type="AlphaFoldDB" id="E6K9M4"/>
<evidence type="ECO:0000259" key="6">
    <source>
        <dbReference type="Pfam" id="PF03275"/>
    </source>
</evidence>
<dbReference type="Proteomes" id="UP000003112">
    <property type="component" value="Unassembled WGS sequence"/>
</dbReference>
<dbReference type="NCBIfam" id="TIGR00031">
    <property type="entry name" value="UDP-GALP_mutase"/>
    <property type="match status" value="1"/>
</dbReference>
<dbReference type="RefSeq" id="WP_004346409.1">
    <property type="nucleotide sequence ID" value="NZ_GL586311.1"/>
</dbReference>
<evidence type="ECO:0000256" key="2">
    <source>
        <dbReference type="ARBA" id="ARBA00009321"/>
    </source>
</evidence>
<comment type="caution">
    <text evidence="7">The sequence shown here is derived from an EMBL/GenBank/DDBJ whole genome shotgun (WGS) entry which is preliminary data.</text>
</comment>
<dbReference type="SUPFAM" id="SSF51971">
    <property type="entry name" value="Nucleotide-binding domain"/>
    <property type="match status" value="1"/>
</dbReference>
<dbReference type="EMBL" id="AEPD01000037">
    <property type="protein sequence ID" value="EFU29729.1"/>
    <property type="molecule type" value="Genomic_DNA"/>
</dbReference>
<keyword evidence="4" id="KW-0274">FAD</keyword>
<protein>
    <submittedName>
        <fullName evidence="7">UDP-galactopyranose mutase</fullName>
        <ecNumber evidence="7">5.4.99.9</ecNumber>
    </submittedName>
</protein>
<dbReference type="eggNOG" id="COG0562">
    <property type="taxonomic scope" value="Bacteria"/>
</dbReference>
<dbReference type="Gene3D" id="3.40.50.720">
    <property type="entry name" value="NAD(P)-binding Rossmann-like Domain"/>
    <property type="match status" value="3"/>
</dbReference>
<comment type="cofactor">
    <cofactor evidence="1">
        <name>FAD</name>
        <dbReference type="ChEBI" id="CHEBI:57692"/>
    </cofactor>
</comment>
<evidence type="ECO:0000256" key="4">
    <source>
        <dbReference type="ARBA" id="ARBA00022827"/>
    </source>
</evidence>
<dbReference type="GO" id="GO:0050660">
    <property type="term" value="F:flavin adenine dinucleotide binding"/>
    <property type="evidence" value="ECO:0007669"/>
    <property type="project" value="TreeGrafter"/>
</dbReference>
<dbReference type="STRING" id="873513.HMPREF6485_2288"/>
<dbReference type="Pfam" id="PF13450">
    <property type="entry name" value="NAD_binding_8"/>
    <property type="match status" value="1"/>
</dbReference>
<dbReference type="InterPro" id="IPR004379">
    <property type="entry name" value="UDP-GALP_mutase"/>
</dbReference>
<evidence type="ECO:0000313" key="8">
    <source>
        <dbReference type="Proteomes" id="UP000003112"/>
    </source>
</evidence>
<evidence type="ECO:0000256" key="5">
    <source>
        <dbReference type="ARBA" id="ARBA00023235"/>
    </source>
</evidence>
<dbReference type="Pfam" id="PF03275">
    <property type="entry name" value="GLF"/>
    <property type="match status" value="1"/>
</dbReference>
<gene>
    <name evidence="7" type="primary">glf</name>
    <name evidence="7" type="ORF">HMPREF6485_2288</name>
</gene>
<comment type="similarity">
    <text evidence="2">Belongs to the UDP-galactopyranose/dTDP-fucopyranose mutase family.</text>
</comment>
<dbReference type="HOGENOM" id="CLU_042118_0_0_10"/>
<evidence type="ECO:0000256" key="3">
    <source>
        <dbReference type="ARBA" id="ARBA00022630"/>
    </source>
</evidence>